<dbReference type="InterPro" id="IPR007394">
    <property type="entry name" value="UPF0122"/>
</dbReference>
<reference evidence="4 5" key="1">
    <citation type="submission" date="2018-06" db="EMBL/GenBank/DDBJ databases">
        <title>Genomic Encyclopedia of Type Strains, Phase I: the one thousand microbial genomes (KMG-I) project.</title>
        <authorList>
            <person name="Kyrpides N."/>
        </authorList>
    </citation>
    <scope>NUCLEOTIDE SEQUENCE [LARGE SCALE GENOMIC DNA]</scope>
    <source>
        <strain evidence="4 5">DSM 19573</strain>
    </source>
</reference>
<evidence type="ECO:0000313" key="5">
    <source>
        <dbReference type="Proteomes" id="UP000248132"/>
    </source>
</evidence>
<gene>
    <name evidence="4" type="ORF">LY28_02461</name>
</gene>
<dbReference type="SUPFAM" id="SSF88659">
    <property type="entry name" value="Sigma3 and sigma4 domains of RNA polymerase sigma factors"/>
    <property type="match status" value="1"/>
</dbReference>
<dbReference type="OrthoDB" id="6392at2"/>
<evidence type="ECO:0000313" key="4">
    <source>
        <dbReference type="EMBL" id="PYG87078.1"/>
    </source>
</evidence>
<keyword evidence="5" id="KW-1185">Reference proteome</keyword>
<comment type="similarity">
    <text evidence="1 3">Belongs to the UPF0122 family.</text>
</comment>
<protein>
    <recommendedName>
        <fullName evidence="3">UPF0122 protein LY28_02461</fullName>
    </recommendedName>
</protein>
<dbReference type="PANTHER" id="PTHR40083">
    <property type="entry name" value="UPF0122 PROTEIN CBO2450/CLC_2298"/>
    <property type="match status" value="1"/>
</dbReference>
<comment type="function">
    <text evidence="2 3">Might take part in the signal recognition particle (SRP) pathway. This is inferred from the conservation of its genetic proximity to ftsY/ffh. May be a regulatory protein.</text>
</comment>
<dbReference type="PANTHER" id="PTHR40083:SF1">
    <property type="entry name" value="UPF0122 PROTEIN YLXM"/>
    <property type="match status" value="1"/>
</dbReference>
<comment type="caution">
    <text evidence="4">The sequence shown here is derived from an EMBL/GenBank/DDBJ whole genome shotgun (WGS) entry which is preliminary data.</text>
</comment>
<organism evidence="4 5">
    <name type="scientific">Ruminiclostridium sufflavum DSM 19573</name>
    <dbReference type="NCBI Taxonomy" id="1121337"/>
    <lineage>
        <taxon>Bacteria</taxon>
        <taxon>Bacillati</taxon>
        <taxon>Bacillota</taxon>
        <taxon>Clostridia</taxon>
        <taxon>Eubacteriales</taxon>
        <taxon>Oscillospiraceae</taxon>
        <taxon>Ruminiclostridium</taxon>
    </lineage>
</organism>
<dbReference type="AlphaFoldDB" id="A0A318XKU2"/>
<dbReference type="Proteomes" id="UP000248132">
    <property type="component" value="Unassembled WGS sequence"/>
</dbReference>
<evidence type="ECO:0000256" key="3">
    <source>
        <dbReference type="HAMAP-Rule" id="MF_00245"/>
    </source>
</evidence>
<sequence>MEKVFETSLLLDFYGQLLTDRQYEIMDLHYNNDFTLTEIAEQLGISRQGVYDNEKRGRMLLNEYESKLGLLLKFCQQKERAEQVQKYLENINVAELSRHNKAVIEKVGLEIRELANSI</sequence>
<evidence type="ECO:0000256" key="1">
    <source>
        <dbReference type="ARBA" id="ARBA00008720"/>
    </source>
</evidence>
<evidence type="ECO:0000256" key="2">
    <source>
        <dbReference type="ARBA" id="ARBA00024764"/>
    </source>
</evidence>
<dbReference type="EMBL" id="QKMR01000014">
    <property type="protein sequence ID" value="PYG87078.1"/>
    <property type="molecule type" value="Genomic_DNA"/>
</dbReference>
<dbReference type="HAMAP" id="MF_00245">
    <property type="entry name" value="UPF0122"/>
    <property type="match status" value="1"/>
</dbReference>
<dbReference type="Pfam" id="PF04297">
    <property type="entry name" value="UPF0122"/>
    <property type="match status" value="1"/>
</dbReference>
<dbReference type="Gene3D" id="1.10.10.10">
    <property type="entry name" value="Winged helix-like DNA-binding domain superfamily/Winged helix DNA-binding domain"/>
    <property type="match status" value="1"/>
</dbReference>
<dbReference type="InterPro" id="IPR054831">
    <property type="entry name" value="UPF0122_fam_protein"/>
</dbReference>
<dbReference type="InterPro" id="IPR036388">
    <property type="entry name" value="WH-like_DNA-bd_sf"/>
</dbReference>
<proteinExistence type="inferred from homology"/>
<dbReference type="RefSeq" id="WP_110462476.1">
    <property type="nucleotide sequence ID" value="NZ_QKMR01000014.1"/>
</dbReference>
<dbReference type="InterPro" id="IPR013324">
    <property type="entry name" value="RNA_pol_sigma_r3/r4-like"/>
</dbReference>
<name>A0A318XKU2_9FIRM</name>
<accession>A0A318XKU2</accession>
<dbReference type="NCBIfam" id="NF045758">
    <property type="entry name" value="YlxM"/>
    <property type="match status" value="1"/>
</dbReference>